<evidence type="ECO:0000313" key="1">
    <source>
        <dbReference type="EMBL" id="CAA6822541.1"/>
    </source>
</evidence>
<name>A0A6S6THK7_9BACT</name>
<dbReference type="Pfam" id="PF13704">
    <property type="entry name" value="Glyco_tranf_2_4"/>
    <property type="match status" value="1"/>
</dbReference>
<dbReference type="CDD" id="cd00761">
    <property type="entry name" value="Glyco_tranf_GTA_type"/>
    <property type="match status" value="1"/>
</dbReference>
<gene>
    <name evidence="1" type="ORF">HELGO_WM51489</name>
</gene>
<dbReference type="InterPro" id="IPR029044">
    <property type="entry name" value="Nucleotide-diphossugar_trans"/>
</dbReference>
<sequence>MKLVMTLLVRDEEDILKENIDFHLEQGVDFIIATDNCSVDSTKEILKAYERKGVLHYIYEKEDNYNQHQWVTKMARLASKKYAADWVINNDADEFWYATEHKSLKEAFLSLEKEYTVVEAERNNFVALKDMNPNLPFYSQMIFKEVKSLNPIGKPLPPKQAHIGNANIIVKQGNHSVENLDNKKIKQNFIKILHFPIRSHKQLINKIIHGGAAYERNSELSKNIGNTWRELYRQLKQDGNLDNYLINHMYSKKRLKKELNDDILIQDDFLKNYFMEIYHNDH</sequence>
<accession>A0A6S6THK7</accession>
<dbReference type="Gene3D" id="3.90.550.10">
    <property type="entry name" value="Spore Coat Polysaccharide Biosynthesis Protein SpsA, Chain A"/>
    <property type="match status" value="1"/>
</dbReference>
<reference evidence="1" key="1">
    <citation type="submission" date="2020-01" db="EMBL/GenBank/DDBJ databases">
        <authorList>
            <person name="Meier V. D."/>
            <person name="Meier V D."/>
        </authorList>
    </citation>
    <scope>NUCLEOTIDE SEQUENCE</scope>
    <source>
        <strain evidence="1">HLG_WM_MAG_02</strain>
    </source>
</reference>
<dbReference type="SUPFAM" id="SSF53448">
    <property type="entry name" value="Nucleotide-diphospho-sugar transferases"/>
    <property type="match status" value="1"/>
</dbReference>
<proteinExistence type="predicted"/>
<organism evidence="1">
    <name type="scientific">uncultured Sulfurovum sp</name>
    <dbReference type="NCBI Taxonomy" id="269237"/>
    <lineage>
        <taxon>Bacteria</taxon>
        <taxon>Pseudomonadati</taxon>
        <taxon>Campylobacterota</taxon>
        <taxon>Epsilonproteobacteria</taxon>
        <taxon>Campylobacterales</taxon>
        <taxon>Sulfurovaceae</taxon>
        <taxon>Sulfurovum</taxon>
        <taxon>environmental samples</taxon>
    </lineage>
</organism>
<dbReference type="AlphaFoldDB" id="A0A6S6THK7"/>
<dbReference type="EMBL" id="CACVAZ010000153">
    <property type="protein sequence ID" value="CAA6822541.1"/>
    <property type="molecule type" value="Genomic_DNA"/>
</dbReference>
<protein>
    <submittedName>
        <fullName evidence="1">Uncharacterized protein</fullName>
    </submittedName>
</protein>